<dbReference type="Gene3D" id="3.40.50.150">
    <property type="entry name" value="Vaccinia Virus protein VP39"/>
    <property type="match status" value="1"/>
</dbReference>
<dbReference type="PRINTS" id="PR00105">
    <property type="entry name" value="C5METTRFRASE"/>
</dbReference>
<evidence type="ECO:0000256" key="4">
    <source>
        <dbReference type="ARBA" id="ARBA00022747"/>
    </source>
</evidence>
<dbReference type="Proteomes" id="UP000197019">
    <property type="component" value="Chromosome"/>
</dbReference>
<dbReference type="GO" id="GO:0032259">
    <property type="term" value="P:methylation"/>
    <property type="evidence" value="ECO:0007669"/>
    <property type="project" value="UniProtKB-KW"/>
</dbReference>
<dbReference type="InterPro" id="IPR001525">
    <property type="entry name" value="C5_MeTfrase"/>
</dbReference>
<dbReference type="RefSeq" id="WP_088619641.1">
    <property type="nucleotide sequence ID" value="NZ_CP022129.1"/>
</dbReference>
<organism evidence="9 10">
    <name type="scientific">Methylovulum psychrotolerans</name>
    <dbReference type="NCBI Taxonomy" id="1704499"/>
    <lineage>
        <taxon>Bacteria</taxon>
        <taxon>Pseudomonadati</taxon>
        <taxon>Pseudomonadota</taxon>
        <taxon>Gammaproteobacteria</taxon>
        <taxon>Methylococcales</taxon>
        <taxon>Methylococcaceae</taxon>
        <taxon>Methylovulum</taxon>
    </lineage>
</organism>
<evidence type="ECO:0000256" key="5">
    <source>
        <dbReference type="ARBA" id="ARBA00047422"/>
    </source>
</evidence>
<dbReference type="OrthoDB" id="9813719at2"/>
<keyword evidence="2 6" id="KW-0808">Transferase</keyword>
<dbReference type="AlphaFoldDB" id="A0A1Z4BZV0"/>
<evidence type="ECO:0000256" key="3">
    <source>
        <dbReference type="ARBA" id="ARBA00022691"/>
    </source>
</evidence>
<protein>
    <recommendedName>
        <fullName evidence="8">Cytosine-specific methyltransferase</fullName>
        <ecNumber evidence="8">2.1.1.37</ecNumber>
    </recommendedName>
</protein>
<reference evidence="9 10" key="1">
    <citation type="submission" date="2017-06" db="EMBL/GenBank/DDBJ databases">
        <title>Genome Sequencing of the methanotroph Methylovulum psychrotolerants str. HV10-M2 isolated from a high-altitude environment.</title>
        <authorList>
            <person name="Mateos-Rivera A."/>
        </authorList>
    </citation>
    <scope>NUCLEOTIDE SEQUENCE [LARGE SCALE GENOMIC DNA]</scope>
    <source>
        <strain evidence="9 10">HV10_M2</strain>
    </source>
</reference>
<sequence length="378" mass="42590">MKTLEIFSGAGGLAKGLELSGFKHAAFVEFNKHACDSLAENFDPERVFFGDIKNFDLDSLEQIDVVAGGPPCQPFSLGGKHQANQDSRDMFPYAIRAIERLAPKAFVFENVKGLLRQSFADYFDYIILRLSYPDFAMADSSNWEQHLHELRHISQSAYTQKKYAVTFKLMNAADYGVPQTRERVVIVGIRTDLGVSWTFPPATHSEDRLLWDMYITGEYWERHKIPTALRPVLKGALKEKITRLSNRYGLFEPELLPWQTIRDALYDVPDPTSNHGIIDHIFRAGARTYSGHTGSHFDWPSKTIKAGGHGVPGGENMIRFNDGSVRYFTAFEAKRIQTFPDDFVIKGAWGEAMRQIGNAVPVLLAEKIGAELANKIVQ</sequence>
<dbReference type="PROSITE" id="PS00095">
    <property type="entry name" value="C5_MTASE_2"/>
    <property type="match status" value="1"/>
</dbReference>
<proteinExistence type="inferred from homology"/>
<gene>
    <name evidence="9" type="ORF">CEK71_12165</name>
</gene>
<dbReference type="InterPro" id="IPR029063">
    <property type="entry name" value="SAM-dependent_MTases_sf"/>
</dbReference>
<dbReference type="Pfam" id="PF00145">
    <property type="entry name" value="DNA_methylase"/>
    <property type="match status" value="2"/>
</dbReference>
<dbReference type="InterPro" id="IPR018117">
    <property type="entry name" value="C5_DNA_meth_AS"/>
</dbReference>
<evidence type="ECO:0000256" key="2">
    <source>
        <dbReference type="ARBA" id="ARBA00022679"/>
    </source>
</evidence>
<evidence type="ECO:0000256" key="8">
    <source>
        <dbReference type="RuleBase" id="RU000417"/>
    </source>
</evidence>
<keyword evidence="1 6" id="KW-0489">Methyltransferase</keyword>
<dbReference type="InterPro" id="IPR050390">
    <property type="entry name" value="C5-Methyltransferase"/>
</dbReference>
<keyword evidence="10" id="KW-1185">Reference proteome</keyword>
<evidence type="ECO:0000313" key="10">
    <source>
        <dbReference type="Proteomes" id="UP000197019"/>
    </source>
</evidence>
<evidence type="ECO:0000313" key="9">
    <source>
        <dbReference type="EMBL" id="ASF46769.1"/>
    </source>
</evidence>
<dbReference type="EC" id="2.1.1.37" evidence="8"/>
<evidence type="ECO:0000256" key="7">
    <source>
        <dbReference type="RuleBase" id="RU000416"/>
    </source>
</evidence>
<name>A0A1Z4BZV0_9GAMM</name>
<dbReference type="PANTHER" id="PTHR10629">
    <property type="entry name" value="CYTOSINE-SPECIFIC METHYLTRANSFERASE"/>
    <property type="match status" value="1"/>
</dbReference>
<dbReference type="NCBIfam" id="TIGR00675">
    <property type="entry name" value="dcm"/>
    <property type="match status" value="1"/>
</dbReference>
<dbReference type="GO" id="GO:0003886">
    <property type="term" value="F:DNA (cytosine-5-)-methyltransferase activity"/>
    <property type="evidence" value="ECO:0007669"/>
    <property type="project" value="UniProtKB-EC"/>
</dbReference>
<dbReference type="Gene3D" id="3.90.120.10">
    <property type="entry name" value="DNA Methylase, subunit A, domain 2"/>
    <property type="match status" value="1"/>
</dbReference>
<dbReference type="PROSITE" id="PS51679">
    <property type="entry name" value="SAM_MT_C5"/>
    <property type="match status" value="1"/>
</dbReference>
<evidence type="ECO:0000256" key="1">
    <source>
        <dbReference type="ARBA" id="ARBA00022603"/>
    </source>
</evidence>
<comment type="catalytic activity">
    <reaction evidence="5 8">
        <text>a 2'-deoxycytidine in DNA + S-adenosyl-L-methionine = a 5-methyl-2'-deoxycytidine in DNA + S-adenosyl-L-homocysteine + H(+)</text>
        <dbReference type="Rhea" id="RHEA:13681"/>
        <dbReference type="Rhea" id="RHEA-COMP:11369"/>
        <dbReference type="Rhea" id="RHEA-COMP:11370"/>
        <dbReference type="ChEBI" id="CHEBI:15378"/>
        <dbReference type="ChEBI" id="CHEBI:57856"/>
        <dbReference type="ChEBI" id="CHEBI:59789"/>
        <dbReference type="ChEBI" id="CHEBI:85452"/>
        <dbReference type="ChEBI" id="CHEBI:85454"/>
        <dbReference type="EC" id="2.1.1.37"/>
    </reaction>
</comment>
<dbReference type="PROSITE" id="PS00094">
    <property type="entry name" value="C5_MTASE_1"/>
    <property type="match status" value="1"/>
</dbReference>
<dbReference type="GO" id="GO:0009307">
    <property type="term" value="P:DNA restriction-modification system"/>
    <property type="evidence" value="ECO:0007669"/>
    <property type="project" value="UniProtKB-KW"/>
</dbReference>
<dbReference type="KEGG" id="mpsy:CEK71_12165"/>
<dbReference type="InterPro" id="IPR031303">
    <property type="entry name" value="C5_meth_CS"/>
</dbReference>
<dbReference type="PANTHER" id="PTHR10629:SF52">
    <property type="entry name" value="DNA (CYTOSINE-5)-METHYLTRANSFERASE 1"/>
    <property type="match status" value="1"/>
</dbReference>
<feature type="active site" evidence="6">
    <location>
        <position position="72"/>
    </location>
</feature>
<dbReference type="GO" id="GO:0003677">
    <property type="term" value="F:DNA binding"/>
    <property type="evidence" value="ECO:0007669"/>
    <property type="project" value="TreeGrafter"/>
</dbReference>
<dbReference type="GO" id="GO:0044027">
    <property type="term" value="P:negative regulation of gene expression via chromosomal CpG island methylation"/>
    <property type="evidence" value="ECO:0007669"/>
    <property type="project" value="TreeGrafter"/>
</dbReference>
<keyword evidence="4" id="KW-0680">Restriction system</keyword>
<dbReference type="EMBL" id="CP022129">
    <property type="protein sequence ID" value="ASF46769.1"/>
    <property type="molecule type" value="Genomic_DNA"/>
</dbReference>
<dbReference type="REBASE" id="208545">
    <property type="entry name" value="M.MpsM2ORF12165P"/>
</dbReference>
<accession>A0A1Z4BZV0</accession>
<keyword evidence="3 6" id="KW-0949">S-adenosyl-L-methionine</keyword>
<comment type="similarity">
    <text evidence="6 7">Belongs to the class I-like SAM-binding methyltransferase superfamily. C5-methyltransferase family.</text>
</comment>
<dbReference type="SUPFAM" id="SSF53335">
    <property type="entry name" value="S-adenosyl-L-methionine-dependent methyltransferases"/>
    <property type="match status" value="1"/>
</dbReference>
<evidence type="ECO:0000256" key="6">
    <source>
        <dbReference type="PROSITE-ProRule" id="PRU01016"/>
    </source>
</evidence>